<dbReference type="PANTHER" id="PTHR33571:SF12">
    <property type="entry name" value="BSL3053 PROTEIN"/>
    <property type="match status" value="1"/>
</dbReference>
<gene>
    <name evidence="11" type="ORF">E3O23_15835</name>
</gene>
<feature type="domain" description="HTH cro/C1-type" evidence="10">
    <location>
        <begin position="7"/>
        <end position="61"/>
    </location>
</feature>
<keyword evidence="2" id="KW-1277">Toxin-antitoxin system</keyword>
<dbReference type="GO" id="GO:0003677">
    <property type="term" value="F:DNA binding"/>
    <property type="evidence" value="ECO:0007669"/>
    <property type="project" value="InterPro"/>
</dbReference>
<dbReference type="InterPro" id="IPR001387">
    <property type="entry name" value="Cro/C1-type_HTH"/>
</dbReference>
<dbReference type="SUPFAM" id="SSF47413">
    <property type="entry name" value="lambda repressor-like DNA-binding domains"/>
    <property type="match status" value="1"/>
</dbReference>
<keyword evidence="5" id="KW-0479">Metal-binding</keyword>
<keyword evidence="12" id="KW-1185">Reference proteome</keyword>
<dbReference type="AlphaFoldDB" id="A0A4R8UBB0"/>
<dbReference type="InterPro" id="IPR010982">
    <property type="entry name" value="Lambda_DNA-bd_dom_sf"/>
</dbReference>
<keyword evidence="6" id="KW-0547">Nucleotide-binding</keyword>
<evidence type="ECO:0000313" key="11">
    <source>
        <dbReference type="EMBL" id="TFB46944.1"/>
    </source>
</evidence>
<dbReference type="PROSITE" id="PS50943">
    <property type="entry name" value="HTH_CROC1"/>
    <property type="match status" value="1"/>
</dbReference>
<dbReference type="GO" id="GO:0005524">
    <property type="term" value="F:ATP binding"/>
    <property type="evidence" value="ECO:0007669"/>
    <property type="project" value="UniProtKB-KW"/>
</dbReference>
<dbReference type="EMBL" id="SOEZ01000076">
    <property type="protein sequence ID" value="TFB46944.1"/>
    <property type="molecule type" value="Genomic_DNA"/>
</dbReference>
<keyword evidence="7" id="KW-0067">ATP-binding</keyword>
<proteinExistence type="inferred from homology"/>
<dbReference type="Gene3D" id="1.10.260.40">
    <property type="entry name" value="lambda repressor-like DNA-binding domains"/>
    <property type="match status" value="1"/>
</dbReference>
<evidence type="ECO:0000256" key="2">
    <source>
        <dbReference type="ARBA" id="ARBA00022649"/>
    </source>
</evidence>
<evidence type="ECO:0000256" key="1">
    <source>
        <dbReference type="ARBA" id="ARBA00001946"/>
    </source>
</evidence>
<accession>A0A4R8UBB0</accession>
<dbReference type="InterPro" id="IPR002934">
    <property type="entry name" value="Polymerase_NTP_transf_dom"/>
</dbReference>
<dbReference type="PANTHER" id="PTHR33571">
    <property type="entry name" value="SSL8005 PROTEIN"/>
    <property type="match status" value="1"/>
</dbReference>
<keyword evidence="4" id="KW-0548">Nucleotidyltransferase</keyword>
<comment type="caution">
    <text evidence="11">The sequence shown here is derived from an EMBL/GenBank/DDBJ whole genome shotgun (WGS) entry which is preliminary data.</text>
</comment>
<dbReference type="GO" id="GO:0046872">
    <property type="term" value="F:metal ion binding"/>
    <property type="evidence" value="ECO:0007669"/>
    <property type="project" value="UniProtKB-KW"/>
</dbReference>
<evidence type="ECO:0000256" key="5">
    <source>
        <dbReference type="ARBA" id="ARBA00022723"/>
    </source>
</evidence>
<name>A0A4R8UBB0_9MICO</name>
<evidence type="ECO:0000256" key="6">
    <source>
        <dbReference type="ARBA" id="ARBA00022741"/>
    </source>
</evidence>
<dbReference type="CDD" id="cd05403">
    <property type="entry name" value="NT_KNTase_like"/>
    <property type="match status" value="1"/>
</dbReference>
<dbReference type="Gene3D" id="3.30.460.10">
    <property type="entry name" value="Beta Polymerase, domain 2"/>
    <property type="match status" value="1"/>
</dbReference>
<dbReference type="GO" id="GO:0016779">
    <property type="term" value="F:nucleotidyltransferase activity"/>
    <property type="evidence" value="ECO:0007669"/>
    <property type="project" value="UniProtKB-KW"/>
</dbReference>
<dbReference type="InterPro" id="IPR052038">
    <property type="entry name" value="Type-VII_TA_antitoxin"/>
</dbReference>
<evidence type="ECO:0000256" key="9">
    <source>
        <dbReference type="ARBA" id="ARBA00038276"/>
    </source>
</evidence>
<sequence>MSTSTRLLEARARVGLSQSQLAARAGVPQPNLSAYEAGRVQPRPETLARILAATAQRPSAVLRRDRDRVLELAGRRRAGNVRVFGSVARGTDVVGSDIDLLVSFTPEASILDAAGLVLDLEKLLGVHVDVMSDRAEGAIRDRAVAEAVPL</sequence>
<evidence type="ECO:0000313" key="12">
    <source>
        <dbReference type="Proteomes" id="UP000297866"/>
    </source>
</evidence>
<evidence type="ECO:0000256" key="7">
    <source>
        <dbReference type="ARBA" id="ARBA00022840"/>
    </source>
</evidence>
<evidence type="ECO:0000256" key="4">
    <source>
        <dbReference type="ARBA" id="ARBA00022695"/>
    </source>
</evidence>
<comment type="similarity">
    <text evidence="9">Belongs to the MntA antitoxin family.</text>
</comment>
<evidence type="ECO:0000256" key="3">
    <source>
        <dbReference type="ARBA" id="ARBA00022679"/>
    </source>
</evidence>
<dbReference type="CDD" id="cd00093">
    <property type="entry name" value="HTH_XRE"/>
    <property type="match status" value="1"/>
</dbReference>
<dbReference type="InterPro" id="IPR043519">
    <property type="entry name" value="NT_sf"/>
</dbReference>
<evidence type="ECO:0000259" key="10">
    <source>
        <dbReference type="PROSITE" id="PS50943"/>
    </source>
</evidence>
<dbReference type="SUPFAM" id="SSF81301">
    <property type="entry name" value="Nucleotidyltransferase"/>
    <property type="match status" value="1"/>
</dbReference>
<keyword evidence="3" id="KW-0808">Transferase</keyword>
<comment type="cofactor">
    <cofactor evidence="1">
        <name>Mg(2+)</name>
        <dbReference type="ChEBI" id="CHEBI:18420"/>
    </cofactor>
</comment>
<dbReference type="Pfam" id="PF01381">
    <property type="entry name" value="HTH_3"/>
    <property type="match status" value="1"/>
</dbReference>
<dbReference type="Pfam" id="PF01909">
    <property type="entry name" value="NTP_transf_2"/>
    <property type="match status" value="1"/>
</dbReference>
<dbReference type="Proteomes" id="UP000297866">
    <property type="component" value="Unassembled WGS sequence"/>
</dbReference>
<keyword evidence="8" id="KW-0460">Magnesium</keyword>
<dbReference type="RefSeq" id="WP_134492691.1">
    <property type="nucleotide sequence ID" value="NZ_SOEZ01000076.1"/>
</dbReference>
<evidence type="ECO:0000256" key="8">
    <source>
        <dbReference type="ARBA" id="ARBA00022842"/>
    </source>
</evidence>
<organism evidence="11 12">
    <name type="scientific">Cryobacterium tagatosivorans</name>
    <dbReference type="NCBI Taxonomy" id="1259199"/>
    <lineage>
        <taxon>Bacteria</taxon>
        <taxon>Bacillati</taxon>
        <taxon>Actinomycetota</taxon>
        <taxon>Actinomycetes</taxon>
        <taxon>Micrococcales</taxon>
        <taxon>Microbacteriaceae</taxon>
        <taxon>Cryobacterium</taxon>
    </lineage>
</organism>
<protein>
    <submittedName>
        <fullName evidence="11">XRE family transcriptional regulator</fullName>
    </submittedName>
</protein>
<reference evidence="11 12" key="1">
    <citation type="submission" date="2019-03" db="EMBL/GenBank/DDBJ databases">
        <title>Genomics of glacier-inhabiting Cryobacterium strains.</title>
        <authorList>
            <person name="Liu Q."/>
            <person name="Xin Y.-H."/>
        </authorList>
    </citation>
    <scope>NUCLEOTIDE SEQUENCE [LARGE SCALE GENOMIC DNA]</scope>
    <source>
        <strain evidence="11 12">Sr47</strain>
    </source>
</reference>
<dbReference type="SMART" id="SM00530">
    <property type="entry name" value="HTH_XRE"/>
    <property type="match status" value="1"/>
</dbReference>
<dbReference type="OrthoDB" id="9803128at2"/>